<dbReference type="PANTHER" id="PTHR32154">
    <property type="entry name" value="PYRUVATE-FLAVODOXIN OXIDOREDUCTASE-RELATED"/>
    <property type="match status" value="1"/>
</dbReference>
<dbReference type="Gene3D" id="3.40.50.970">
    <property type="match status" value="1"/>
</dbReference>
<dbReference type="EMBL" id="JABZRB010000355">
    <property type="protein sequence ID" value="MBF1306017.1"/>
    <property type="molecule type" value="Genomic_DNA"/>
</dbReference>
<organism evidence="1 2">
    <name type="scientific">Oribacterium sinus</name>
    <dbReference type="NCBI Taxonomy" id="237576"/>
    <lineage>
        <taxon>Bacteria</taxon>
        <taxon>Bacillati</taxon>
        <taxon>Bacillota</taxon>
        <taxon>Clostridia</taxon>
        <taxon>Lachnospirales</taxon>
        <taxon>Lachnospiraceae</taxon>
        <taxon>Oribacterium</taxon>
    </lineage>
</organism>
<evidence type="ECO:0000313" key="1">
    <source>
        <dbReference type="EMBL" id="MBF1306017.1"/>
    </source>
</evidence>
<reference evidence="1" key="1">
    <citation type="submission" date="2020-04" db="EMBL/GenBank/DDBJ databases">
        <title>Deep metagenomics examines the oral microbiome during advanced dental caries in children, revealing novel taxa and co-occurrences with host molecules.</title>
        <authorList>
            <person name="Baker J.L."/>
            <person name="Morton J.T."/>
            <person name="Dinis M."/>
            <person name="Alvarez R."/>
            <person name="Tran N.C."/>
            <person name="Knight R."/>
            <person name="Edlund A."/>
        </authorList>
    </citation>
    <scope>NUCLEOTIDE SEQUENCE</scope>
    <source>
        <strain evidence="1">JCVI_48_bin.5</strain>
    </source>
</reference>
<dbReference type="SUPFAM" id="SSF52518">
    <property type="entry name" value="Thiamin diphosphate-binding fold (THDP-binding)"/>
    <property type="match status" value="1"/>
</dbReference>
<gene>
    <name evidence="1" type="ORF">HXM91_09285</name>
</gene>
<dbReference type="Proteomes" id="UP000780721">
    <property type="component" value="Unassembled WGS sequence"/>
</dbReference>
<dbReference type="AlphaFoldDB" id="A0A930E1C4"/>
<accession>A0A930E1C4</accession>
<sequence length="92" mass="10783">GMAKAQTEEKLAVEAGYWNNFIYNPLGGDKKFTLNSKEPNFESYQEFLKGEVRYLSLSLKNPERAKALDLQNEQEARERYEKLKKMVDLYNN</sequence>
<dbReference type="InterPro" id="IPR050722">
    <property type="entry name" value="Pyruvate:ferred/Flavod_OxRd"/>
</dbReference>
<dbReference type="PANTHER" id="PTHR32154:SF0">
    <property type="entry name" value="PYRUVATE-FLAVODOXIN OXIDOREDUCTASE-RELATED"/>
    <property type="match status" value="1"/>
</dbReference>
<dbReference type="InterPro" id="IPR029061">
    <property type="entry name" value="THDP-binding"/>
</dbReference>
<feature type="non-terminal residue" evidence="1">
    <location>
        <position position="1"/>
    </location>
</feature>
<comment type="caution">
    <text evidence="1">The sequence shown here is derived from an EMBL/GenBank/DDBJ whole genome shotgun (WGS) entry which is preliminary data.</text>
</comment>
<dbReference type="GO" id="GO:0006979">
    <property type="term" value="P:response to oxidative stress"/>
    <property type="evidence" value="ECO:0007669"/>
    <property type="project" value="TreeGrafter"/>
</dbReference>
<evidence type="ECO:0000313" key="2">
    <source>
        <dbReference type="Proteomes" id="UP000780721"/>
    </source>
</evidence>
<proteinExistence type="predicted"/>
<name>A0A930E1C4_9FIRM</name>
<protein>
    <submittedName>
        <fullName evidence="1">Uncharacterized protein</fullName>
    </submittedName>
</protein>